<dbReference type="EMBL" id="ODYU01002636">
    <property type="protein sequence ID" value="SOQ40396.1"/>
    <property type="molecule type" value="Genomic_DNA"/>
</dbReference>
<sequence length="129" mass="14528">MTFPALGEARGSVRLLLTKIHTVPTPAFRAGAPNVEEEQMDAEESTAQDCLVTVPCEPVDYLTDQPENLEKDFLLCRVCVYKHTSSHTHDTQTRNNNLWITQRIAPCGNRTRYTLRGSRLPSHHANRAV</sequence>
<name>A0A2H1VHX7_SPOFR</name>
<accession>A0A2H1VHX7</accession>
<protein>
    <submittedName>
        <fullName evidence="1">SFRICE_030324</fullName>
    </submittedName>
</protein>
<organism evidence="1">
    <name type="scientific">Spodoptera frugiperda</name>
    <name type="common">Fall armyworm</name>
    <dbReference type="NCBI Taxonomy" id="7108"/>
    <lineage>
        <taxon>Eukaryota</taxon>
        <taxon>Metazoa</taxon>
        <taxon>Ecdysozoa</taxon>
        <taxon>Arthropoda</taxon>
        <taxon>Hexapoda</taxon>
        <taxon>Insecta</taxon>
        <taxon>Pterygota</taxon>
        <taxon>Neoptera</taxon>
        <taxon>Endopterygota</taxon>
        <taxon>Lepidoptera</taxon>
        <taxon>Glossata</taxon>
        <taxon>Ditrysia</taxon>
        <taxon>Noctuoidea</taxon>
        <taxon>Noctuidae</taxon>
        <taxon>Amphipyrinae</taxon>
        <taxon>Spodoptera</taxon>
    </lineage>
</organism>
<proteinExistence type="predicted"/>
<evidence type="ECO:0000313" key="1">
    <source>
        <dbReference type="EMBL" id="SOQ40396.1"/>
    </source>
</evidence>
<gene>
    <name evidence="1" type="ORF">SFRICE_030324</name>
</gene>
<dbReference type="AlphaFoldDB" id="A0A2H1VHX7"/>
<reference evidence="1" key="1">
    <citation type="submission" date="2016-07" db="EMBL/GenBank/DDBJ databases">
        <authorList>
            <person name="Bretaudeau A."/>
        </authorList>
    </citation>
    <scope>NUCLEOTIDE SEQUENCE</scope>
    <source>
        <strain evidence="1">Rice</strain>
        <tissue evidence="1">Whole body</tissue>
    </source>
</reference>